<proteinExistence type="predicted"/>
<dbReference type="PANTHER" id="PTHR21666">
    <property type="entry name" value="PEPTIDASE-RELATED"/>
    <property type="match status" value="1"/>
</dbReference>
<dbReference type="SMART" id="SM00257">
    <property type="entry name" value="LysM"/>
    <property type="match status" value="2"/>
</dbReference>
<evidence type="ECO:0000313" key="3">
    <source>
        <dbReference type="EMBL" id="AKM06360.1"/>
    </source>
</evidence>
<organism evidence="3 4">
    <name type="scientific">Pelagerythrobacter marensis</name>
    <dbReference type="NCBI Taxonomy" id="543877"/>
    <lineage>
        <taxon>Bacteria</taxon>
        <taxon>Pseudomonadati</taxon>
        <taxon>Pseudomonadota</taxon>
        <taxon>Alphaproteobacteria</taxon>
        <taxon>Sphingomonadales</taxon>
        <taxon>Erythrobacteraceae</taxon>
        <taxon>Pelagerythrobacter</taxon>
    </lineage>
</organism>
<dbReference type="Gene3D" id="2.70.70.10">
    <property type="entry name" value="Glucose Permease (Domain IIA)"/>
    <property type="match status" value="1"/>
</dbReference>
<dbReference type="SUPFAM" id="SSF54106">
    <property type="entry name" value="LysM domain"/>
    <property type="match status" value="1"/>
</dbReference>
<dbReference type="InterPro" id="IPR018392">
    <property type="entry name" value="LysM"/>
</dbReference>
<dbReference type="PROSITE" id="PS51782">
    <property type="entry name" value="LYSM"/>
    <property type="match status" value="2"/>
</dbReference>
<dbReference type="Proteomes" id="UP000037643">
    <property type="component" value="Chromosome"/>
</dbReference>
<keyword evidence="1" id="KW-0732">Signal</keyword>
<dbReference type="InterPro" id="IPR011055">
    <property type="entry name" value="Dup_hybrid_motif"/>
</dbReference>
<feature type="signal peptide" evidence="1">
    <location>
        <begin position="1"/>
        <end position="20"/>
    </location>
</feature>
<sequence precursor="true">MKRLALILALPLLIAAGDPATETEHVVAEGETLGGIANRAGVPASVIAAANGLREPYVVQQGQTLAIPRQRTYTVKPGDTGFAIAVRHGVPFATIAVANGLEAPYRIRPGQRLIIPAVLKSPPPVAAAPAKPYFRPPHDGRVRLGYALRADGGGHDGIDYAVRSGDMIRAAASGTVVEARRDAPRFGRLVVIDHGNGWRSAYAHLGRVTVKTGDVVKSGERIGIAGASGDAEAPELHFEIRKGSRKLDPQEHFRGKPGS</sequence>
<dbReference type="OrthoDB" id="9795421at2"/>
<dbReference type="EMBL" id="CP011805">
    <property type="protein sequence ID" value="AKM06360.1"/>
    <property type="molecule type" value="Genomic_DNA"/>
</dbReference>
<dbReference type="STRING" id="543877.AM2010_271"/>
<dbReference type="AlphaFoldDB" id="A0A0G3X490"/>
<accession>A0A0G3X490</accession>
<protein>
    <submittedName>
        <fullName evidence="3">Membrane protein</fullName>
    </submittedName>
</protein>
<dbReference type="InterPro" id="IPR016047">
    <property type="entry name" value="M23ase_b-sheet_dom"/>
</dbReference>
<dbReference type="CDD" id="cd00118">
    <property type="entry name" value="LysM"/>
    <property type="match status" value="2"/>
</dbReference>
<dbReference type="Pfam" id="PF01476">
    <property type="entry name" value="LysM"/>
    <property type="match status" value="2"/>
</dbReference>
<reference evidence="3 4" key="1">
    <citation type="submission" date="2015-06" db="EMBL/GenBank/DDBJ databases">
        <authorList>
            <person name="Kim K.M."/>
        </authorList>
    </citation>
    <scope>NUCLEOTIDE SEQUENCE [LARGE SCALE GENOMIC DNA]</scope>
    <source>
        <strain evidence="3 4">KCTC 22370</strain>
    </source>
</reference>
<dbReference type="Pfam" id="PF01551">
    <property type="entry name" value="Peptidase_M23"/>
    <property type="match status" value="1"/>
</dbReference>
<evidence type="ECO:0000256" key="1">
    <source>
        <dbReference type="SAM" id="SignalP"/>
    </source>
</evidence>
<evidence type="ECO:0000259" key="2">
    <source>
        <dbReference type="PROSITE" id="PS51782"/>
    </source>
</evidence>
<gene>
    <name evidence="3" type="ORF">AM2010_271</name>
</gene>
<feature type="chain" id="PRO_5005186223" evidence="1">
    <location>
        <begin position="21"/>
        <end position="259"/>
    </location>
</feature>
<feature type="domain" description="LysM" evidence="2">
    <location>
        <begin position="71"/>
        <end position="115"/>
    </location>
</feature>
<dbReference type="KEGG" id="amx:AM2010_271"/>
<keyword evidence="4" id="KW-1185">Reference proteome</keyword>
<feature type="domain" description="LysM" evidence="2">
    <location>
        <begin position="23"/>
        <end position="67"/>
    </location>
</feature>
<dbReference type="CDD" id="cd12797">
    <property type="entry name" value="M23_peptidase"/>
    <property type="match status" value="1"/>
</dbReference>
<dbReference type="SUPFAM" id="SSF51261">
    <property type="entry name" value="Duplicated hybrid motif"/>
    <property type="match status" value="1"/>
</dbReference>
<name>A0A0G3X490_9SPHN</name>
<dbReference type="InterPro" id="IPR050570">
    <property type="entry name" value="Cell_wall_metabolism_enzyme"/>
</dbReference>
<dbReference type="GO" id="GO:0004222">
    <property type="term" value="F:metalloendopeptidase activity"/>
    <property type="evidence" value="ECO:0007669"/>
    <property type="project" value="TreeGrafter"/>
</dbReference>
<dbReference type="Gene3D" id="3.10.350.10">
    <property type="entry name" value="LysM domain"/>
    <property type="match status" value="2"/>
</dbReference>
<dbReference type="RefSeq" id="WP_053043834.1">
    <property type="nucleotide sequence ID" value="NZ_CP011805.1"/>
</dbReference>
<evidence type="ECO:0000313" key="4">
    <source>
        <dbReference type="Proteomes" id="UP000037643"/>
    </source>
</evidence>
<dbReference type="PANTHER" id="PTHR21666:SF270">
    <property type="entry name" value="MUREIN HYDROLASE ACTIVATOR ENVC"/>
    <property type="match status" value="1"/>
</dbReference>
<dbReference type="InterPro" id="IPR036779">
    <property type="entry name" value="LysM_dom_sf"/>
</dbReference>
<dbReference type="PATRIC" id="fig|543877.4.peg.273"/>